<dbReference type="FunFam" id="1.20.1090.10:FF:000001">
    <property type="entry name" value="Aldehyde-alcohol dehydrogenase"/>
    <property type="match status" value="1"/>
</dbReference>
<evidence type="ECO:0000256" key="2">
    <source>
        <dbReference type="ARBA" id="ARBA00023002"/>
    </source>
</evidence>
<dbReference type="SUPFAM" id="SSF56796">
    <property type="entry name" value="Dehydroquinate synthase-like"/>
    <property type="match status" value="1"/>
</dbReference>
<organism evidence="6 7">
    <name type="scientific">Paenibacillus mucilaginosus K02</name>
    <dbReference type="NCBI Taxonomy" id="997761"/>
    <lineage>
        <taxon>Bacteria</taxon>
        <taxon>Bacillati</taxon>
        <taxon>Bacillota</taxon>
        <taxon>Bacilli</taxon>
        <taxon>Bacillales</taxon>
        <taxon>Paenibacillaceae</taxon>
        <taxon>Paenibacillus</taxon>
    </lineage>
</organism>
<evidence type="ECO:0000313" key="6">
    <source>
        <dbReference type="EMBL" id="AFH63265.1"/>
    </source>
</evidence>
<dbReference type="GO" id="GO:0046872">
    <property type="term" value="F:metal ion binding"/>
    <property type="evidence" value="ECO:0007669"/>
    <property type="project" value="InterPro"/>
</dbReference>
<dbReference type="Pfam" id="PF00465">
    <property type="entry name" value="Fe-ADH"/>
    <property type="match status" value="1"/>
</dbReference>
<dbReference type="CDD" id="cd08551">
    <property type="entry name" value="Fe-ADH"/>
    <property type="match status" value="1"/>
</dbReference>
<proteinExistence type="inferred from homology"/>
<dbReference type="Gene3D" id="1.20.1090.10">
    <property type="entry name" value="Dehydroquinate synthase-like - alpha domain"/>
    <property type="match status" value="1"/>
</dbReference>
<gene>
    <name evidence="6" type="ORF">B2K_21615</name>
</gene>
<dbReference type="Gene3D" id="3.40.50.1970">
    <property type="match status" value="1"/>
</dbReference>
<feature type="domain" description="Fe-containing alcohol dehydrogenase-like C-terminal" evidence="5">
    <location>
        <begin position="195"/>
        <end position="390"/>
    </location>
</feature>
<dbReference type="InterPro" id="IPR018211">
    <property type="entry name" value="ADH_Fe_CS"/>
</dbReference>
<evidence type="ECO:0000259" key="5">
    <source>
        <dbReference type="Pfam" id="PF25137"/>
    </source>
</evidence>
<dbReference type="EMBL" id="CP003422">
    <property type="protein sequence ID" value="AFH63265.1"/>
    <property type="molecule type" value="Genomic_DNA"/>
</dbReference>
<dbReference type="FunFam" id="3.40.50.1970:FF:000003">
    <property type="entry name" value="Alcohol dehydrogenase, iron-containing"/>
    <property type="match status" value="1"/>
</dbReference>
<evidence type="ECO:0000256" key="1">
    <source>
        <dbReference type="ARBA" id="ARBA00007358"/>
    </source>
</evidence>
<feature type="domain" description="Alcohol dehydrogenase iron-type/glycerol dehydrogenase GldA" evidence="4">
    <location>
        <begin position="17"/>
        <end position="184"/>
    </location>
</feature>
<dbReference type="InterPro" id="IPR001670">
    <property type="entry name" value="ADH_Fe/GldA"/>
</dbReference>
<dbReference type="RefSeq" id="WP_014651556.1">
    <property type="nucleotide sequence ID" value="NC_017672.3"/>
</dbReference>
<keyword evidence="3" id="KW-0520">NAD</keyword>
<keyword evidence="2" id="KW-0560">Oxidoreductase</keyword>
<dbReference type="Pfam" id="PF25137">
    <property type="entry name" value="ADH_Fe_C"/>
    <property type="match status" value="1"/>
</dbReference>
<name>I0BLL8_9BACL</name>
<dbReference type="PANTHER" id="PTHR11496">
    <property type="entry name" value="ALCOHOL DEHYDROGENASE"/>
    <property type="match status" value="1"/>
</dbReference>
<dbReference type="PATRIC" id="fig|997761.3.peg.4245"/>
<dbReference type="Proteomes" id="UP000007392">
    <property type="component" value="Chromosome"/>
</dbReference>
<comment type="similarity">
    <text evidence="1">Belongs to the iron-containing alcohol dehydrogenase family.</text>
</comment>
<dbReference type="AlphaFoldDB" id="I0BLL8"/>
<sequence>MTIAKEPALYGFRTAGSILAGRHALEQLPQRLHELGRFRRAAIVAQPSILRQGTVDRMMAKLKEEGISSFCTTEVQQEPTIENIREVTDKISAERPDLIIGIGGGSVLDAAKLISVLLTNPVDLHTLIGIDRVARPGLPAVLIPTTSGTGSEVTPNAIVTVPEQELKVGIISRHLLPALVILDPVLTLSLPPQITAATGMDAFTHAFESLISNKANPLSDMFAMESIRLIAGSLLSAYHDGGDLEARESMLLGSMYGGMALTAAGTAAVHALAYPLGGKFGIPHGVANSMLLPHVTAYNRDAIGGRLVLAAQAMGLAGTQLTEEEAGDRVILTLREWTRQLGIPQDLRAYGVSDGDVDALTAAALQVTRLLGNNPKAVDAEAVSALYRKLLPQPTAL</sequence>
<evidence type="ECO:0000313" key="7">
    <source>
        <dbReference type="Proteomes" id="UP000007392"/>
    </source>
</evidence>
<dbReference type="PANTHER" id="PTHR11496:SF102">
    <property type="entry name" value="ALCOHOL DEHYDROGENASE 4"/>
    <property type="match status" value="1"/>
</dbReference>
<dbReference type="KEGG" id="pmw:B2K_21615"/>
<dbReference type="OrthoDB" id="9815791at2"/>
<dbReference type="GO" id="GO:0004022">
    <property type="term" value="F:alcohol dehydrogenase (NAD+) activity"/>
    <property type="evidence" value="ECO:0007669"/>
    <property type="project" value="TreeGrafter"/>
</dbReference>
<protein>
    <submittedName>
        <fullName evidence="6">Alcohol dehydrogenase</fullName>
    </submittedName>
</protein>
<dbReference type="InterPro" id="IPR056798">
    <property type="entry name" value="ADH_Fe_C"/>
</dbReference>
<dbReference type="InterPro" id="IPR039697">
    <property type="entry name" value="Alcohol_dehydrogenase_Fe"/>
</dbReference>
<reference evidence="6 7" key="1">
    <citation type="submission" date="2013-06" db="EMBL/GenBank/DDBJ databases">
        <title>Complete genome sequence of Paenibacillus mucilaginosus K02.</title>
        <authorList>
            <person name="Xiao B."/>
            <person name="Sun L."/>
            <person name="Xiao L."/>
            <person name="Lian B."/>
        </authorList>
    </citation>
    <scope>NUCLEOTIDE SEQUENCE [LARGE SCALE GENOMIC DNA]</scope>
    <source>
        <strain evidence="6 7">K02</strain>
    </source>
</reference>
<accession>I0BLL8</accession>
<dbReference type="PROSITE" id="PS00913">
    <property type="entry name" value="ADH_IRON_1"/>
    <property type="match status" value="1"/>
</dbReference>
<dbReference type="HOGENOM" id="CLU_007207_0_0_9"/>
<evidence type="ECO:0000256" key="3">
    <source>
        <dbReference type="ARBA" id="ARBA00023027"/>
    </source>
</evidence>
<evidence type="ECO:0000259" key="4">
    <source>
        <dbReference type="Pfam" id="PF00465"/>
    </source>
</evidence>